<comment type="subcellular location">
    <subcellularLocation>
        <location evidence="1">Cell membrane</location>
        <topology evidence="1">Multi-pass membrane protein</topology>
    </subcellularLocation>
</comment>
<dbReference type="Gene3D" id="1.20.1250.20">
    <property type="entry name" value="MFS general substrate transporter like domains"/>
    <property type="match status" value="2"/>
</dbReference>
<dbReference type="InterPro" id="IPR020846">
    <property type="entry name" value="MFS_dom"/>
</dbReference>
<feature type="transmembrane region" description="Helical" evidence="5">
    <location>
        <begin position="329"/>
        <end position="346"/>
    </location>
</feature>
<dbReference type="PANTHER" id="PTHR23528">
    <property type="match status" value="1"/>
</dbReference>
<keyword evidence="3 5" id="KW-1133">Transmembrane helix</keyword>
<gene>
    <name evidence="7" type="ORF">HNR73_006608</name>
</gene>
<feature type="transmembrane region" description="Helical" evidence="5">
    <location>
        <begin position="62"/>
        <end position="87"/>
    </location>
</feature>
<dbReference type="RefSeq" id="WP_184791506.1">
    <property type="nucleotide sequence ID" value="NZ_BONT01000060.1"/>
</dbReference>
<evidence type="ECO:0000256" key="1">
    <source>
        <dbReference type="ARBA" id="ARBA00004651"/>
    </source>
</evidence>
<feature type="transmembrane region" description="Helical" evidence="5">
    <location>
        <begin position="241"/>
        <end position="260"/>
    </location>
</feature>
<feature type="domain" description="Major facilitator superfamily (MFS) profile" evidence="6">
    <location>
        <begin position="236"/>
        <end position="418"/>
    </location>
</feature>
<evidence type="ECO:0000259" key="6">
    <source>
        <dbReference type="PROSITE" id="PS50850"/>
    </source>
</evidence>
<sequence>MAATPTVPPRTALDEPTAPIARRWLTFWTLANFGLFLAYYATQQILIPRHAGAITADSAGSVWAQSTANVAAAAVGVVAPILIGVFSDRTTHTRGRRQIWVACGAVVAFAGLVAQGLQQTVLGLVLLWAFVQIGLSATTAALNAAVPDEVPVNQRATVSAWFGVAQSLGPLLGIALVALVLTGIAPAYLALGLCLVALAVPFSLGTRGIPLPKGGMPPVSVGSILRGIVAPLRHADFAWAWGGRFLIQLSNALGQIYLYQYLKDRVGFDPDLGTLILVVVYAVAVTAAALPVGRISDRSGRRKRMVVIASVLQGVAGILLAFVPTMPGAIAGAAILGVGFGAYIAVDQALITQVLPRAEDRGKDLGVIQIANTVPYVFAAAVGGVVINQLGGYVTLYMLVLATAVLAALCVGPIKGVR</sequence>
<dbReference type="InterPro" id="IPR011701">
    <property type="entry name" value="MFS"/>
</dbReference>
<feature type="transmembrane region" description="Helical" evidence="5">
    <location>
        <begin position="367"/>
        <end position="387"/>
    </location>
</feature>
<feature type="transmembrane region" description="Helical" evidence="5">
    <location>
        <begin position="305"/>
        <end position="323"/>
    </location>
</feature>
<dbReference type="GO" id="GO:0022857">
    <property type="term" value="F:transmembrane transporter activity"/>
    <property type="evidence" value="ECO:0007669"/>
    <property type="project" value="InterPro"/>
</dbReference>
<evidence type="ECO:0000256" key="4">
    <source>
        <dbReference type="ARBA" id="ARBA00023136"/>
    </source>
</evidence>
<dbReference type="EMBL" id="JACHGT010000018">
    <property type="protein sequence ID" value="MBB6038722.1"/>
    <property type="molecule type" value="Genomic_DNA"/>
</dbReference>
<accession>A0A841FYX6</accession>
<feature type="transmembrane region" description="Helical" evidence="5">
    <location>
        <begin position="99"/>
        <end position="117"/>
    </location>
</feature>
<evidence type="ECO:0000256" key="2">
    <source>
        <dbReference type="ARBA" id="ARBA00022692"/>
    </source>
</evidence>
<evidence type="ECO:0000256" key="5">
    <source>
        <dbReference type="SAM" id="Phobius"/>
    </source>
</evidence>
<name>A0A841FYX6_9ACTN</name>
<dbReference type="GO" id="GO:0005886">
    <property type="term" value="C:plasma membrane"/>
    <property type="evidence" value="ECO:0007669"/>
    <property type="project" value="UniProtKB-SubCell"/>
</dbReference>
<feature type="transmembrane region" description="Helical" evidence="5">
    <location>
        <begin position="187"/>
        <end position="206"/>
    </location>
</feature>
<feature type="transmembrane region" description="Helical" evidence="5">
    <location>
        <begin position="393"/>
        <end position="414"/>
    </location>
</feature>
<evidence type="ECO:0000313" key="8">
    <source>
        <dbReference type="Proteomes" id="UP000548476"/>
    </source>
</evidence>
<dbReference type="Pfam" id="PF07690">
    <property type="entry name" value="MFS_1"/>
    <property type="match status" value="1"/>
</dbReference>
<evidence type="ECO:0000313" key="7">
    <source>
        <dbReference type="EMBL" id="MBB6038722.1"/>
    </source>
</evidence>
<feature type="transmembrane region" description="Helical" evidence="5">
    <location>
        <begin position="272"/>
        <end position="293"/>
    </location>
</feature>
<dbReference type="PROSITE" id="PS50850">
    <property type="entry name" value="MFS"/>
    <property type="match status" value="1"/>
</dbReference>
<organism evidence="7 8">
    <name type="scientific">Phytomonospora endophytica</name>
    <dbReference type="NCBI Taxonomy" id="714109"/>
    <lineage>
        <taxon>Bacteria</taxon>
        <taxon>Bacillati</taxon>
        <taxon>Actinomycetota</taxon>
        <taxon>Actinomycetes</taxon>
        <taxon>Micromonosporales</taxon>
        <taxon>Micromonosporaceae</taxon>
        <taxon>Phytomonospora</taxon>
    </lineage>
</organism>
<protein>
    <submittedName>
        <fullName evidence="7">MFS family permease</fullName>
    </submittedName>
</protein>
<dbReference type="Proteomes" id="UP000548476">
    <property type="component" value="Unassembled WGS sequence"/>
</dbReference>
<dbReference type="AlphaFoldDB" id="A0A841FYX6"/>
<keyword evidence="8" id="KW-1185">Reference proteome</keyword>
<keyword evidence="4 5" id="KW-0472">Membrane</keyword>
<reference evidence="7 8" key="1">
    <citation type="submission" date="2020-08" db="EMBL/GenBank/DDBJ databases">
        <title>Genomic Encyclopedia of Type Strains, Phase IV (KMG-IV): sequencing the most valuable type-strain genomes for metagenomic binning, comparative biology and taxonomic classification.</title>
        <authorList>
            <person name="Goeker M."/>
        </authorList>
    </citation>
    <scope>NUCLEOTIDE SEQUENCE [LARGE SCALE GENOMIC DNA]</scope>
    <source>
        <strain evidence="7 8">YIM 65646</strain>
    </source>
</reference>
<dbReference type="PANTHER" id="PTHR23528:SF1">
    <property type="entry name" value="MAJOR FACILITATOR SUPERFAMILY (MFS) PROFILE DOMAIN-CONTAINING PROTEIN"/>
    <property type="match status" value="1"/>
</dbReference>
<dbReference type="InterPro" id="IPR036259">
    <property type="entry name" value="MFS_trans_sf"/>
</dbReference>
<feature type="transmembrane region" description="Helical" evidence="5">
    <location>
        <begin position="158"/>
        <end position="181"/>
    </location>
</feature>
<feature type="transmembrane region" description="Helical" evidence="5">
    <location>
        <begin position="24"/>
        <end position="42"/>
    </location>
</feature>
<feature type="transmembrane region" description="Helical" evidence="5">
    <location>
        <begin position="123"/>
        <end position="146"/>
    </location>
</feature>
<dbReference type="SUPFAM" id="SSF103473">
    <property type="entry name" value="MFS general substrate transporter"/>
    <property type="match status" value="1"/>
</dbReference>
<proteinExistence type="predicted"/>
<comment type="caution">
    <text evidence="7">The sequence shown here is derived from an EMBL/GenBank/DDBJ whole genome shotgun (WGS) entry which is preliminary data.</text>
</comment>
<keyword evidence="2 5" id="KW-0812">Transmembrane</keyword>
<evidence type="ECO:0000256" key="3">
    <source>
        <dbReference type="ARBA" id="ARBA00022989"/>
    </source>
</evidence>